<comment type="caution">
    <text evidence="2">The sequence shown here is derived from an EMBL/GenBank/DDBJ whole genome shotgun (WGS) entry which is preliminary data.</text>
</comment>
<name>A0A8S3ZQ04_9EUPU</name>
<accession>A0A8S3ZQ04</accession>
<feature type="chain" id="PRO_5035888296" evidence="1">
    <location>
        <begin position="20"/>
        <end position="99"/>
    </location>
</feature>
<dbReference type="OrthoDB" id="6060011at2759"/>
<keyword evidence="1" id="KW-0732">Signal</keyword>
<dbReference type="Proteomes" id="UP000678393">
    <property type="component" value="Unassembled WGS sequence"/>
</dbReference>
<protein>
    <submittedName>
        <fullName evidence="2">Uncharacterized protein</fullName>
    </submittedName>
</protein>
<proteinExistence type="predicted"/>
<gene>
    <name evidence="2" type="ORF">CUNI_LOCUS15476</name>
</gene>
<sequence>MIQMVMFLGIYAFPKGSMSACVIACASDNTSSLQQCSQGFKCCSIGCGKMCRRGNLHIYMRDSVCPLMKCRYMCDNVYRVNNIGCRTCECKNPCEVSHL</sequence>
<evidence type="ECO:0000313" key="2">
    <source>
        <dbReference type="EMBL" id="CAG5129918.1"/>
    </source>
</evidence>
<reference evidence="2" key="1">
    <citation type="submission" date="2021-04" db="EMBL/GenBank/DDBJ databases">
        <authorList>
            <consortium name="Molecular Ecology Group"/>
        </authorList>
    </citation>
    <scope>NUCLEOTIDE SEQUENCE</scope>
</reference>
<organism evidence="2 3">
    <name type="scientific">Candidula unifasciata</name>
    <dbReference type="NCBI Taxonomy" id="100452"/>
    <lineage>
        <taxon>Eukaryota</taxon>
        <taxon>Metazoa</taxon>
        <taxon>Spiralia</taxon>
        <taxon>Lophotrochozoa</taxon>
        <taxon>Mollusca</taxon>
        <taxon>Gastropoda</taxon>
        <taxon>Heterobranchia</taxon>
        <taxon>Euthyneura</taxon>
        <taxon>Panpulmonata</taxon>
        <taxon>Eupulmonata</taxon>
        <taxon>Stylommatophora</taxon>
        <taxon>Helicina</taxon>
        <taxon>Helicoidea</taxon>
        <taxon>Geomitridae</taxon>
        <taxon>Candidula</taxon>
    </lineage>
</organism>
<feature type="signal peptide" evidence="1">
    <location>
        <begin position="1"/>
        <end position="19"/>
    </location>
</feature>
<dbReference type="AlphaFoldDB" id="A0A8S3ZQ04"/>
<evidence type="ECO:0000313" key="3">
    <source>
        <dbReference type="Proteomes" id="UP000678393"/>
    </source>
</evidence>
<keyword evidence="3" id="KW-1185">Reference proteome</keyword>
<evidence type="ECO:0000256" key="1">
    <source>
        <dbReference type="SAM" id="SignalP"/>
    </source>
</evidence>
<dbReference type="EMBL" id="CAJHNH020003757">
    <property type="protein sequence ID" value="CAG5129918.1"/>
    <property type="molecule type" value="Genomic_DNA"/>
</dbReference>